<dbReference type="GO" id="GO:0046785">
    <property type="term" value="P:microtubule polymerization"/>
    <property type="evidence" value="ECO:0007669"/>
    <property type="project" value="InterPro"/>
</dbReference>
<organism evidence="3 4">
    <name type="scientific">Globisporangium ultimum (strain ATCC 200006 / CBS 805.95 / DAOM BR144)</name>
    <name type="common">Pythium ultimum</name>
    <dbReference type="NCBI Taxonomy" id="431595"/>
    <lineage>
        <taxon>Eukaryota</taxon>
        <taxon>Sar</taxon>
        <taxon>Stramenopiles</taxon>
        <taxon>Oomycota</taxon>
        <taxon>Peronosporomycetes</taxon>
        <taxon>Pythiales</taxon>
        <taxon>Pythiaceae</taxon>
        <taxon>Globisporangium</taxon>
    </lineage>
</organism>
<dbReference type="GO" id="GO:0015631">
    <property type="term" value="F:tubulin binding"/>
    <property type="evidence" value="ECO:0007669"/>
    <property type="project" value="InterPro"/>
</dbReference>
<sequence length="957" mass="104876">MISPETFARTHTRRAMDVIRVSLERSGVIGFIDIHDSMTLLDARSVITENVENAPPAFQFVLDDGAPVSARQESTQKISYYYPCVKIRECTPRALKPTSPAAASSVMMAQSDESSLNNDGHGSTMEKICVQNGAGDECLVWISEEYTFQQLRRDACRYWNLPATHVALTDAEGCLWPEQAKILAMISVDELHRKKVVVDYRNGASGNGGSGTGLGNASTHHRTKQLARTKSLSTSRATISFNRHSVRAPLRSDSSNAKILMRPLAITTSDDPATMTSMVPKKSLVEELWLVFTFYCVNGDSLELECIKAHQFNKLLRDSRLSGGLLTPAMADIIYTSETKGKPQSSGKMNYDEFLNALLKISTAKHKPSSSKQQQALRRETSDDEALFQKLVVDNILPLASRWPTHMWEMHTQQLRKPEIVSFISKFLEPLLEIFMFYAKSHLVNPARGGVKELYMSYADYQRFFNDFAFANLQLSSVDAAQVFLASCSSSPFHDALLLSTLADASGAGDSEPLGTSGAGDTIMLNSASSLVGAASIRRILESVEGVVTYAFPETQIGRICMGVSAFLDALGRIGLTAFARLHAIKTIHCVKAVFHHVSRGLTRSRVHEILNNHSSTSIHATKFYSGTVAFNNKFLDMWRYEGSPDYLSGSLYSPSDAAVKDSKASTGLPGNGATMASSMVGTPVYPVGLAKGEKHLIGSVVDTVNASVNLSANHLSDSAIEQQVDGTLSVTTESKPSRGAEAHFMEISGDDVDAAQPIDAGIGDNAQKSDANEDVEVRPVDLSGDSFRASTTGNLQGRVSPSGGAPVHHATVAAAPSLALLHHQHRDDERGLFESILLKGGVFKKYGQWGNPHRRYVWCAKDFDAVFWRPLNRKNHLSKEGIAVASIIAVLPGNSPRTRYAFMKHLSEEKSLCRCFSVVAEDRRLDLEADSETTRDLWVNAFLYLMKEYRPRMLVA</sequence>
<evidence type="ECO:0000256" key="2">
    <source>
        <dbReference type="SAM" id="MobiDB-lite"/>
    </source>
</evidence>
<evidence type="ECO:0008006" key="5">
    <source>
        <dbReference type="Google" id="ProtNLM"/>
    </source>
</evidence>
<feature type="region of interest" description="Disordered" evidence="2">
    <location>
        <begin position="208"/>
        <end position="228"/>
    </location>
</feature>
<dbReference type="InterPro" id="IPR008907">
    <property type="entry name" value="TPP/p25"/>
</dbReference>
<dbReference type="Gene3D" id="2.30.29.30">
    <property type="entry name" value="Pleckstrin-homology domain (PH domain)/Phosphotyrosine-binding domain (PTB)"/>
    <property type="match status" value="1"/>
</dbReference>
<dbReference type="SUPFAM" id="SSF47473">
    <property type="entry name" value="EF-hand"/>
    <property type="match status" value="1"/>
</dbReference>
<dbReference type="InterPro" id="IPR011993">
    <property type="entry name" value="PH-like_dom_sf"/>
</dbReference>
<dbReference type="GO" id="GO:0001578">
    <property type="term" value="P:microtubule bundle formation"/>
    <property type="evidence" value="ECO:0007669"/>
    <property type="project" value="TreeGrafter"/>
</dbReference>
<dbReference type="eggNOG" id="ENOG502S27T">
    <property type="taxonomic scope" value="Eukaryota"/>
</dbReference>
<keyword evidence="4" id="KW-1185">Reference proteome</keyword>
<comment type="similarity">
    <text evidence="1">Belongs to the TPPP family.</text>
</comment>
<dbReference type="GO" id="GO:0005874">
    <property type="term" value="C:microtubule"/>
    <property type="evidence" value="ECO:0007669"/>
    <property type="project" value="TreeGrafter"/>
</dbReference>
<dbReference type="GO" id="GO:0032273">
    <property type="term" value="P:positive regulation of protein polymerization"/>
    <property type="evidence" value="ECO:0007669"/>
    <property type="project" value="TreeGrafter"/>
</dbReference>
<feature type="region of interest" description="Disordered" evidence="2">
    <location>
        <begin position="756"/>
        <end position="775"/>
    </location>
</feature>
<dbReference type="EnsemblProtists" id="PYU1_T012870">
    <property type="protein sequence ID" value="PYU1_T012870"/>
    <property type="gene ID" value="PYU1_G012843"/>
</dbReference>
<protein>
    <recommendedName>
        <fullName evidence="5">PH domain-containing protein</fullName>
    </recommendedName>
</protein>
<dbReference type="InParanoid" id="K3X6M1"/>
<dbReference type="PANTHER" id="PTHR12932">
    <property type="entry name" value="P25 ALPHA-RELATED"/>
    <property type="match status" value="1"/>
</dbReference>
<dbReference type="PANTHER" id="PTHR12932:SF9">
    <property type="entry name" value="TUBULIN POLYMERIZATION-PROMOTING PROTEIN HOMOLOG"/>
    <property type="match status" value="1"/>
</dbReference>
<evidence type="ECO:0000313" key="3">
    <source>
        <dbReference type="EnsemblProtists" id="PYU1_T012870"/>
    </source>
</evidence>
<dbReference type="OMA" id="WRYEGSP"/>
<dbReference type="Pfam" id="PF05517">
    <property type="entry name" value="p25-alpha"/>
    <property type="match status" value="1"/>
</dbReference>
<dbReference type="HOGENOM" id="CLU_013678_0_0_1"/>
<dbReference type="AlphaFoldDB" id="K3X6M1"/>
<dbReference type="SUPFAM" id="SSF50729">
    <property type="entry name" value="PH domain-like"/>
    <property type="match status" value="1"/>
</dbReference>
<accession>K3X6M1</accession>
<proteinExistence type="inferred from homology"/>
<dbReference type="Gene3D" id="1.10.238.10">
    <property type="entry name" value="EF-hand"/>
    <property type="match status" value="1"/>
</dbReference>
<reference evidence="4" key="2">
    <citation type="submission" date="2010-04" db="EMBL/GenBank/DDBJ databases">
        <authorList>
            <person name="Buell R."/>
            <person name="Hamilton J."/>
            <person name="Hostetler J."/>
        </authorList>
    </citation>
    <scope>NUCLEOTIDE SEQUENCE [LARGE SCALE GENOMIC DNA]</scope>
    <source>
        <strain evidence="4">DAOM:BR144</strain>
    </source>
</reference>
<dbReference type="Proteomes" id="UP000019132">
    <property type="component" value="Unassembled WGS sequence"/>
</dbReference>
<reference evidence="3" key="3">
    <citation type="submission" date="2015-02" db="UniProtKB">
        <authorList>
            <consortium name="EnsemblProtists"/>
        </authorList>
    </citation>
    <scope>IDENTIFICATION</scope>
    <source>
        <strain evidence="3">DAOM BR144</strain>
    </source>
</reference>
<evidence type="ECO:0000313" key="4">
    <source>
        <dbReference type="Proteomes" id="UP000019132"/>
    </source>
</evidence>
<evidence type="ECO:0000256" key="1">
    <source>
        <dbReference type="ARBA" id="ARBA00010994"/>
    </source>
</evidence>
<dbReference type="STRING" id="431595.K3X6M1"/>
<reference evidence="4" key="1">
    <citation type="journal article" date="2010" name="Genome Biol.">
        <title>Genome sequence of the necrotrophic plant pathogen Pythium ultimum reveals original pathogenicity mechanisms and effector repertoire.</title>
        <authorList>
            <person name="Levesque C.A."/>
            <person name="Brouwer H."/>
            <person name="Cano L."/>
            <person name="Hamilton J.P."/>
            <person name="Holt C."/>
            <person name="Huitema E."/>
            <person name="Raffaele S."/>
            <person name="Robideau G.P."/>
            <person name="Thines M."/>
            <person name="Win J."/>
            <person name="Zerillo M.M."/>
            <person name="Beakes G.W."/>
            <person name="Boore J.L."/>
            <person name="Busam D."/>
            <person name="Dumas B."/>
            <person name="Ferriera S."/>
            <person name="Fuerstenberg S.I."/>
            <person name="Gachon C.M."/>
            <person name="Gaulin E."/>
            <person name="Govers F."/>
            <person name="Grenville-Briggs L."/>
            <person name="Horner N."/>
            <person name="Hostetler J."/>
            <person name="Jiang R.H."/>
            <person name="Johnson J."/>
            <person name="Krajaejun T."/>
            <person name="Lin H."/>
            <person name="Meijer H.J."/>
            <person name="Moore B."/>
            <person name="Morris P."/>
            <person name="Phuntmart V."/>
            <person name="Puiu D."/>
            <person name="Shetty J."/>
            <person name="Stajich J.E."/>
            <person name="Tripathy S."/>
            <person name="Wawra S."/>
            <person name="van West P."/>
            <person name="Whitty B.R."/>
            <person name="Coutinho P.M."/>
            <person name="Henrissat B."/>
            <person name="Martin F."/>
            <person name="Thomas P.D."/>
            <person name="Tyler B.M."/>
            <person name="De Vries R.P."/>
            <person name="Kamoun S."/>
            <person name="Yandell M."/>
            <person name="Tisserat N."/>
            <person name="Buell C.R."/>
        </authorList>
    </citation>
    <scope>NUCLEOTIDE SEQUENCE</scope>
    <source>
        <strain evidence="4">DAOM:BR144</strain>
    </source>
</reference>
<name>K3X6M1_GLOUD</name>
<dbReference type="EMBL" id="GL376581">
    <property type="status" value="NOT_ANNOTATED_CDS"/>
    <property type="molecule type" value="Genomic_DNA"/>
</dbReference>
<dbReference type="InterPro" id="IPR011992">
    <property type="entry name" value="EF-hand-dom_pair"/>
</dbReference>
<dbReference type="VEuPathDB" id="FungiDB:PYU1_G012843"/>